<name>A0ABM7L559_9PSED</name>
<evidence type="ECO:0000313" key="2">
    <source>
        <dbReference type="Proteomes" id="UP001064896"/>
    </source>
</evidence>
<evidence type="ECO:0000313" key="1">
    <source>
        <dbReference type="EMBL" id="BCD84705.1"/>
    </source>
</evidence>
<protein>
    <submittedName>
        <fullName evidence="1">Uncharacterized protein</fullName>
    </submittedName>
</protein>
<sequence>MMMFLWSLFAPRAKIRCFALLDDKGLCRGFHQAAEAPVRGRWVQVREQRLSWIGQQLPASALIQQVVQQSRGARALAA</sequence>
<gene>
    <name evidence="1" type="ORF">PSm6_11120</name>
</gene>
<reference evidence="1" key="1">
    <citation type="submission" date="2020-05" db="EMBL/GenBank/DDBJ databases">
        <title>Complete genome sequence of Pseudomonas sp. Sm006.</title>
        <authorList>
            <person name="Takeuchi K."/>
            <person name="Someya N."/>
        </authorList>
    </citation>
    <scope>NUCLEOTIDE SEQUENCE</scope>
    <source>
        <strain evidence="1">Sm006</strain>
    </source>
</reference>
<dbReference type="Proteomes" id="UP001064896">
    <property type="component" value="Chromosome"/>
</dbReference>
<proteinExistence type="predicted"/>
<organism evidence="1 2">
    <name type="scientific">Pseudomonas solani</name>
    <dbReference type="NCBI Taxonomy" id="2731552"/>
    <lineage>
        <taxon>Bacteria</taxon>
        <taxon>Pseudomonadati</taxon>
        <taxon>Pseudomonadota</taxon>
        <taxon>Gammaproteobacteria</taxon>
        <taxon>Pseudomonadales</taxon>
        <taxon>Pseudomonadaceae</taxon>
        <taxon>Pseudomonas</taxon>
    </lineage>
</organism>
<accession>A0ABM7L559</accession>
<keyword evidence="2" id="KW-1185">Reference proteome</keyword>
<dbReference type="EMBL" id="AP023081">
    <property type="protein sequence ID" value="BCD84705.1"/>
    <property type="molecule type" value="Genomic_DNA"/>
</dbReference>